<dbReference type="EMBL" id="MU276000">
    <property type="protein sequence ID" value="KAI0043916.1"/>
    <property type="molecule type" value="Genomic_DNA"/>
</dbReference>
<name>A0ACB8RI84_9AGAM</name>
<protein>
    <submittedName>
        <fullName evidence="1">Uncharacterized protein</fullName>
    </submittedName>
</protein>
<evidence type="ECO:0000313" key="1">
    <source>
        <dbReference type="EMBL" id="KAI0043916.1"/>
    </source>
</evidence>
<gene>
    <name evidence="1" type="ORF">FA95DRAFT_1608988</name>
</gene>
<reference evidence="1" key="1">
    <citation type="submission" date="2021-02" db="EMBL/GenBank/DDBJ databases">
        <authorList>
            <consortium name="DOE Joint Genome Institute"/>
            <person name="Ahrendt S."/>
            <person name="Looney B.P."/>
            <person name="Miyauchi S."/>
            <person name="Morin E."/>
            <person name="Drula E."/>
            <person name="Courty P.E."/>
            <person name="Chicoki N."/>
            <person name="Fauchery L."/>
            <person name="Kohler A."/>
            <person name="Kuo A."/>
            <person name="Labutti K."/>
            <person name="Pangilinan J."/>
            <person name="Lipzen A."/>
            <person name="Riley R."/>
            <person name="Andreopoulos W."/>
            <person name="He G."/>
            <person name="Johnson J."/>
            <person name="Barry K.W."/>
            <person name="Grigoriev I.V."/>
            <person name="Nagy L."/>
            <person name="Hibbett D."/>
            <person name="Henrissat B."/>
            <person name="Matheny P.B."/>
            <person name="Labbe J."/>
            <person name="Martin F."/>
        </authorList>
    </citation>
    <scope>NUCLEOTIDE SEQUENCE</scope>
    <source>
        <strain evidence="1">FP105234-sp</strain>
    </source>
</reference>
<reference evidence="1" key="2">
    <citation type="journal article" date="2022" name="New Phytol.">
        <title>Evolutionary transition to the ectomycorrhizal habit in the genomes of a hyperdiverse lineage of mushroom-forming fungi.</title>
        <authorList>
            <person name="Looney B."/>
            <person name="Miyauchi S."/>
            <person name="Morin E."/>
            <person name="Drula E."/>
            <person name="Courty P.E."/>
            <person name="Kohler A."/>
            <person name="Kuo A."/>
            <person name="LaButti K."/>
            <person name="Pangilinan J."/>
            <person name="Lipzen A."/>
            <person name="Riley R."/>
            <person name="Andreopoulos W."/>
            <person name="He G."/>
            <person name="Johnson J."/>
            <person name="Nolan M."/>
            <person name="Tritt A."/>
            <person name="Barry K.W."/>
            <person name="Grigoriev I.V."/>
            <person name="Nagy L.G."/>
            <person name="Hibbett D."/>
            <person name="Henrissat B."/>
            <person name="Matheny P.B."/>
            <person name="Labbe J."/>
            <person name="Martin F.M."/>
        </authorList>
    </citation>
    <scope>NUCLEOTIDE SEQUENCE</scope>
    <source>
        <strain evidence="1">FP105234-sp</strain>
    </source>
</reference>
<organism evidence="1 2">
    <name type="scientific">Auriscalpium vulgare</name>
    <dbReference type="NCBI Taxonomy" id="40419"/>
    <lineage>
        <taxon>Eukaryota</taxon>
        <taxon>Fungi</taxon>
        <taxon>Dikarya</taxon>
        <taxon>Basidiomycota</taxon>
        <taxon>Agaricomycotina</taxon>
        <taxon>Agaricomycetes</taxon>
        <taxon>Russulales</taxon>
        <taxon>Auriscalpiaceae</taxon>
        <taxon>Auriscalpium</taxon>
    </lineage>
</organism>
<keyword evidence="2" id="KW-1185">Reference proteome</keyword>
<accession>A0ACB8RI84</accession>
<sequence>MAPSSSNKLTRVARSVRFHTSTPSTASSSGSSTQSMRNTADTPPPPPYPGPDEPAHVTQDAGHDYARICQSRAESLLIAAGSQTLAASLHHSDSLFVCEAAQMYISLITLYPDPFVLFERAGDVIQAEVTRLHMLAKNGEPRPTSAIDPVSLASAKINGIITANTDGPDVPPVTYIALDNESLIQYPIYGCQLLPDNKLTLRVGSVCTLLRSVLSHPNLTAGQYVVVQKLTRDFIFVKALGSHESAALQREDFYFFRPGKRPLYLRRQFALQTPTRKHAYKLQTTASLVHRVLRGESIFPSRQLDDITIVDQPFVSWEEGR</sequence>
<comment type="caution">
    <text evidence="1">The sequence shown here is derived from an EMBL/GenBank/DDBJ whole genome shotgun (WGS) entry which is preliminary data.</text>
</comment>
<proteinExistence type="predicted"/>
<evidence type="ECO:0000313" key="2">
    <source>
        <dbReference type="Proteomes" id="UP000814033"/>
    </source>
</evidence>
<dbReference type="Proteomes" id="UP000814033">
    <property type="component" value="Unassembled WGS sequence"/>
</dbReference>